<feature type="compositionally biased region" description="Low complexity" evidence="4">
    <location>
        <begin position="405"/>
        <end position="418"/>
    </location>
</feature>
<name>A0AAV9JXR1_9PEZI</name>
<protein>
    <recommendedName>
        <fullName evidence="2">3-phytase</fullName>
        <ecNumber evidence="2">3.1.3.8</ecNumber>
    </recommendedName>
</protein>
<dbReference type="EC" id="3.1.3.8" evidence="2"/>
<dbReference type="Pfam" id="PF00328">
    <property type="entry name" value="His_Phos_2"/>
    <property type="match status" value="1"/>
</dbReference>
<sequence>MTTLQPRSPYSDAELAALYPPTLELQRVQILLRHGERTPVNARFKNTGLPVHWPYCEAARNFRYVILSADRSWDTLHWKRRLETFGPNDAPALAAGPNGEVDSVCQPGELTDRGRETTLALGQRTRNLYVDQLGFLPASLDAASSHTIYLRSTPIQRALESTQQAFTGLYPPASRAPDLQPPSIVTRSFQDETLYPNEGACKRFAQLSAAFAERTAELWNDSPELAYVNKKIGKWMPKESPIVKVDSHPRLSGIMDTINATLAHGPATKLPSEFYNKQVVANIDRICTEEWFVGYQESNEYRKLGIGGAVGDITQRMVEHVSGKAGSGSDAGGDFKLSLSGCHDTTLAATLTALGAFNALSDKWPNYTSSIAFELFRRKDRPATPVTSSTGAIWPSKEQTWWSSLFSSSSSPPTTSPSARTPIHDMSTSERGRLDDYFVRLRYNDRPLTLPFCQQAGRHLEGDEGLCTLAAFKEAADSFTPKNWKAECSMNLGEPGLRPVVERPPGL</sequence>
<dbReference type="EMBL" id="JAVFHQ010000001">
    <property type="protein sequence ID" value="KAK4550434.1"/>
    <property type="molecule type" value="Genomic_DNA"/>
</dbReference>
<dbReference type="AlphaFoldDB" id="A0AAV9JXR1"/>
<keyword evidence="3" id="KW-0378">Hydrolase</keyword>
<accession>A0AAV9JXR1</accession>
<dbReference type="Proteomes" id="UP001324427">
    <property type="component" value="Unassembled WGS sequence"/>
</dbReference>
<keyword evidence="6" id="KW-1185">Reference proteome</keyword>
<proteinExistence type="inferred from homology"/>
<dbReference type="CDD" id="cd07061">
    <property type="entry name" value="HP_HAP_like"/>
    <property type="match status" value="1"/>
</dbReference>
<evidence type="ECO:0000256" key="2">
    <source>
        <dbReference type="ARBA" id="ARBA00012632"/>
    </source>
</evidence>
<dbReference type="InterPro" id="IPR033379">
    <property type="entry name" value="Acid_Pase_AS"/>
</dbReference>
<comment type="caution">
    <text evidence="5">The sequence shown here is derived from an EMBL/GenBank/DDBJ whole genome shotgun (WGS) entry which is preliminary data.</text>
</comment>
<reference evidence="5 6" key="1">
    <citation type="submission" date="2021-11" db="EMBL/GenBank/DDBJ databases">
        <title>Black yeast isolated from Biological Soil Crust.</title>
        <authorList>
            <person name="Kurbessoian T."/>
        </authorList>
    </citation>
    <scope>NUCLEOTIDE SEQUENCE [LARGE SCALE GENOMIC DNA]</scope>
    <source>
        <strain evidence="5 6">CCFEE 5522</strain>
    </source>
</reference>
<dbReference type="PROSITE" id="PS00616">
    <property type="entry name" value="HIS_ACID_PHOSPHAT_1"/>
    <property type="match status" value="1"/>
</dbReference>
<evidence type="ECO:0000313" key="5">
    <source>
        <dbReference type="EMBL" id="KAK4550434.1"/>
    </source>
</evidence>
<evidence type="ECO:0000313" key="6">
    <source>
        <dbReference type="Proteomes" id="UP001324427"/>
    </source>
</evidence>
<evidence type="ECO:0000256" key="4">
    <source>
        <dbReference type="SAM" id="MobiDB-lite"/>
    </source>
</evidence>
<dbReference type="InterPro" id="IPR050645">
    <property type="entry name" value="Histidine_acid_phosphatase"/>
</dbReference>
<organism evidence="5 6">
    <name type="scientific">Oleoguttula mirabilis</name>
    <dbReference type="NCBI Taxonomy" id="1507867"/>
    <lineage>
        <taxon>Eukaryota</taxon>
        <taxon>Fungi</taxon>
        <taxon>Dikarya</taxon>
        <taxon>Ascomycota</taxon>
        <taxon>Pezizomycotina</taxon>
        <taxon>Dothideomycetes</taxon>
        <taxon>Dothideomycetidae</taxon>
        <taxon>Mycosphaerellales</taxon>
        <taxon>Teratosphaeriaceae</taxon>
        <taxon>Oleoguttula</taxon>
    </lineage>
</organism>
<dbReference type="PANTHER" id="PTHR11567">
    <property type="entry name" value="ACID PHOSPHATASE-RELATED"/>
    <property type="match status" value="1"/>
</dbReference>
<dbReference type="InterPro" id="IPR029033">
    <property type="entry name" value="His_PPase_superfam"/>
</dbReference>
<feature type="region of interest" description="Disordered" evidence="4">
    <location>
        <begin position="405"/>
        <end position="427"/>
    </location>
</feature>
<evidence type="ECO:0000256" key="1">
    <source>
        <dbReference type="ARBA" id="ARBA00005375"/>
    </source>
</evidence>
<dbReference type="Gene3D" id="3.40.50.1240">
    <property type="entry name" value="Phosphoglycerate mutase-like"/>
    <property type="match status" value="1"/>
</dbReference>
<comment type="similarity">
    <text evidence="1">Belongs to the histidine acid phosphatase family.</text>
</comment>
<dbReference type="InterPro" id="IPR000560">
    <property type="entry name" value="His_Pase_clade-2"/>
</dbReference>
<gene>
    <name evidence="5" type="ORF">LTR36_000012</name>
</gene>
<dbReference type="GO" id="GO:0016158">
    <property type="term" value="F:inositol hexakisphosphate 3-phosphatase activity"/>
    <property type="evidence" value="ECO:0007669"/>
    <property type="project" value="UniProtKB-EC"/>
</dbReference>
<dbReference type="SUPFAM" id="SSF53254">
    <property type="entry name" value="Phosphoglycerate mutase-like"/>
    <property type="match status" value="1"/>
</dbReference>
<dbReference type="PANTHER" id="PTHR11567:SF110">
    <property type="entry name" value="2-PHOSPHOXYLOSE PHOSPHATASE 1"/>
    <property type="match status" value="1"/>
</dbReference>
<evidence type="ECO:0000256" key="3">
    <source>
        <dbReference type="ARBA" id="ARBA00022801"/>
    </source>
</evidence>